<keyword evidence="2" id="KW-1003">Cell membrane</keyword>
<evidence type="ECO:0000256" key="7">
    <source>
        <dbReference type="ARBA" id="ARBA00022967"/>
    </source>
</evidence>
<dbReference type="SMART" id="SM00382">
    <property type="entry name" value="AAA"/>
    <property type="match status" value="1"/>
</dbReference>
<keyword evidence="10" id="KW-0472">Membrane</keyword>
<dbReference type="SUPFAM" id="SSF50331">
    <property type="entry name" value="MOP-like"/>
    <property type="match status" value="1"/>
</dbReference>
<dbReference type="InterPro" id="IPR015853">
    <property type="entry name" value="ABC_transpr_FbpC"/>
</dbReference>
<keyword evidence="13" id="KW-1185">Reference proteome</keyword>
<accession>A0A5M6I7Y3</accession>
<evidence type="ECO:0000313" key="12">
    <source>
        <dbReference type="EMBL" id="KAA5604273.1"/>
    </source>
</evidence>
<dbReference type="InterPro" id="IPR008995">
    <property type="entry name" value="Mo/tungstate-bd_C_term_dom"/>
</dbReference>
<evidence type="ECO:0000256" key="9">
    <source>
        <dbReference type="ARBA" id="ARBA00023065"/>
    </source>
</evidence>
<keyword evidence="8" id="KW-0408">Iron</keyword>
<dbReference type="Pfam" id="PF00005">
    <property type="entry name" value="ABC_tran"/>
    <property type="match status" value="1"/>
</dbReference>
<keyword evidence="1" id="KW-0813">Transport</keyword>
<keyword evidence="3" id="KW-0410">Iron transport</keyword>
<dbReference type="AlphaFoldDB" id="A0A5M6I7Y3"/>
<evidence type="ECO:0000256" key="10">
    <source>
        <dbReference type="ARBA" id="ARBA00023136"/>
    </source>
</evidence>
<proteinExistence type="predicted"/>
<evidence type="ECO:0000256" key="3">
    <source>
        <dbReference type="ARBA" id="ARBA00022496"/>
    </source>
</evidence>
<name>A0A5M6I7Y3_9PROT</name>
<dbReference type="GO" id="GO:0005524">
    <property type="term" value="F:ATP binding"/>
    <property type="evidence" value="ECO:0007669"/>
    <property type="project" value="UniProtKB-KW"/>
</dbReference>
<dbReference type="InterPro" id="IPR003439">
    <property type="entry name" value="ABC_transporter-like_ATP-bd"/>
</dbReference>
<evidence type="ECO:0000256" key="5">
    <source>
        <dbReference type="ARBA" id="ARBA00022741"/>
    </source>
</evidence>
<dbReference type="GO" id="GO:0015697">
    <property type="term" value="P:quaternary ammonium group transport"/>
    <property type="evidence" value="ECO:0007669"/>
    <property type="project" value="UniProtKB-ARBA"/>
</dbReference>
<evidence type="ECO:0000256" key="1">
    <source>
        <dbReference type="ARBA" id="ARBA00022448"/>
    </source>
</evidence>
<dbReference type="InterPro" id="IPR027417">
    <property type="entry name" value="P-loop_NTPase"/>
</dbReference>
<dbReference type="EMBL" id="VWPJ01000020">
    <property type="protein sequence ID" value="KAA5604273.1"/>
    <property type="molecule type" value="Genomic_DNA"/>
</dbReference>
<dbReference type="GO" id="GO:0043190">
    <property type="term" value="C:ATP-binding cassette (ABC) transporter complex"/>
    <property type="evidence" value="ECO:0007669"/>
    <property type="project" value="InterPro"/>
</dbReference>
<keyword evidence="4" id="KW-0997">Cell inner membrane</keyword>
<organism evidence="12 13">
    <name type="scientific">Roseospira marina</name>
    <dbReference type="NCBI Taxonomy" id="140057"/>
    <lineage>
        <taxon>Bacteria</taxon>
        <taxon>Pseudomonadati</taxon>
        <taxon>Pseudomonadota</taxon>
        <taxon>Alphaproteobacteria</taxon>
        <taxon>Rhodospirillales</taxon>
        <taxon>Rhodospirillaceae</taxon>
        <taxon>Roseospira</taxon>
    </lineage>
</organism>
<evidence type="ECO:0000256" key="8">
    <source>
        <dbReference type="ARBA" id="ARBA00023004"/>
    </source>
</evidence>
<dbReference type="PANTHER" id="PTHR42781:SF5">
    <property type="entry name" value="PUTRESCINE TRANSPORT ATP-BINDING PROTEIN POTG"/>
    <property type="match status" value="1"/>
</dbReference>
<dbReference type="InterPro" id="IPR003593">
    <property type="entry name" value="AAA+_ATPase"/>
</dbReference>
<reference evidence="12 13" key="1">
    <citation type="submission" date="2019-09" db="EMBL/GenBank/DDBJ databases">
        <title>Genome sequence of Roseospira marina, one of the more divergent members of the non-sulfur purple photosynthetic bacterial family, the Rhodospirillaceae.</title>
        <authorList>
            <person name="Meyer T."/>
            <person name="Kyndt J."/>
        </authorList>
    </citation>
    <scope>NUCLEOTIDE SEQUENCE [LARGE SCALE GENOMIC DNA]</scope>
    <source>
        <strain evidence="12 13">DSM 15113</strain>
    </source>
</reference>
<dbReference type="PROSITE" id="PS00211">
    <property type="entry name" value="ABC_TRANSPORTER_1"/>
    <property type="match status" value="1"/>
</dbReference>
<dbReference type="Pfam" id="PF08402">
    <property type="entry name" value="TOBE_2"/>
    <property type="match status" value="1"/>
</dbReference>
<dbReference type="FunFam" id="3.40.50.300:FF:000425">
    <property type="entry name" value="Probable ABC transporter, ATP-binding subunit"/>
    <property type="match status" value="1"/>
</dbReference>
<sequence>MRAITHGYGSRPVVRDVSLVLPPGQLMCLLGPSGCGKTTTLRIAAGLEHPWTGEIRMGGETVAMGAEALPPERRHIGFLFQDFALFPHLTVADNVGFGITHRRRAERRQRVRAALDMVGMAEHAKVYPHTLSGGQQQRVALARALAPEPRLMLLDEPFSGLDARLRHQIRAETFDVLRANGVAAVMVTHDPEEAMYMADRIVLMDQGRIVQTGDPATLYHQPACPFAARFFGEINELPARVRHGVAETPLGTLPAPPRAGHRDAPRNALAMIRPEAFVLETAPQGDQPRARITAIRHLGRFHDVTLVIADGATGTHLHAHIADMPPIPLGAEVGIGLKPAGVFIFPADERGKAAVLSPEPGSVSSVHPAL</sequence>
<evidence type="ECO:0000259" key="11">
    <source>
        <dbReference type="PROSITE" id="PS50893"/>
    </source>
</evidence>
<protein>
    <submittedName>
        <fullName evidence="12">ABC transporter ATP-binding protein</fullName>
    </submittedName>
</protein>
<dbReference type="InterPro" id="IPR017871">
    <property type="entry name" value="ABC_transporter-like_CS"/>
</dbReference>
<dbReference type="PROSITE" id="PS50893">
    <property type="entry name" value="ABC_TRANSPORTER_2"/>
    <property type="match status" value="1"/>
</dbReference>
<evidence type="ECO:0000313" key="13">
    <source>
        <dbReference type="Proteomes" id="UP000324065"/>
    </source>
</evidence>
<dbReference type="GO" id="GO:0016887">
    <property type="term" value="F:ATP hydrolysis activity"/>
    <property type="evidence" value="ECO:0007669"/>
    <property type="project" value="InterPro"/>
</dbReference>
<keyword evidence="5" id="KW-0547">Nucleotide-binding</keyword>
<comment type="caution">
    <text evidence="12">The sequence shown here is derived from an EMBL/GenBank/DDBJ whole genome shotgun (WGS) entry which is preliminary data.</text>
</comment>
<dbReference type="SUPFAM" id="SSF52540">
    <property type="entry name" value="P-loop containing nucleoside triphosphate hydrolases"/>
    <property type="match status" value="1"/>
</dbReference>
<evidence type="ECO:0000256" key="6">
    <source>
        <dbReference type="ARBA" id="ARBA00022840"/>
    </source>
</evidence>
<dbReference type="InterPro" id="IPR050093">
    <property type="entry name" value="ABC_SmlMolc_Importer"/>
</dbReference>
<dbReference type="PANTHER" id="PTHR42781">
    <property type="entry name" value="SPERMIDINE/PUTRESCINE IMPORT ATP-BINDING PROTEIN POTA"/>
    <property type="match status" value="1"/>
</dbReference>
<gene>
    <name evidence="12" type="ORF">F1188_16935</name>
</gene>
<keyword evidence="9" id="KW-0406">Ion transport</keyword>
<feature type="domain" description="ABC transporter" evidence="11">
    <location>
        <begin position="1"/>
        <end position="231"/>
    </location>
</feature>
<keyword evidence="7" id="KW-1278">Translocase</keyword>
<dbReference type="CDD" id="cd03259">
    <property type="entry name" value="ABC_Carb_Solutes_like"/>
    <property type="match status" value="1"/>
</dbReference>
<evidence type="ECO:0000256" key="2">
    <source>
        <dbReference type="ARBA" id="ARBA00022475"/>
    </source>
</evidence>
<dbReference type="GO" id="GO:0015408">
    <property type="term" value="F:ABC-type ferric iron transporter activity"/>
    <property type="evidence" value="ECO:0007669"/>
    <property type="project" value="InterPro"/>
</dbReference>
<keyword evidence="6 12" id="KW-0067">ATP-binding</keyword>
<dbReference type="Proteomes" id="UP000324065">
    <property type="component" value="Unassembled WGS sequence"/>
</dbReference>
<dbReference type="Gene3D" id="3.40.50.300">
    <property type="entry name" value="P-loop containing nucleotide triphosphate hydrolases"/>
    <property type="match status" value="1"/>
</dbReference>
<dbReference type="OrthoDB" id="9802264at2"/>
<evidence type="ECO:0000256" key="4">
    <source>
        <dbReference type="ARBA" id="ARBA00022519"/>
    </source>
</evidence>
<dbReference type="InterPro" id="IPR013611">
    <property type="entry name" value="Transp-assoc_OB_typ2"/>
</dbReference>